<comment type="caution">
    <text evidence="2">The sequence shown here is derived from an EMBL/GenBank/DDBJ whole genome shotgun (WGS) entry which is preliminary data.</text>
</comment>
<dbReference type="EMBL" id="JAGYWB010000002">
    <property type="protein sequence ID" value="KAI0528634.1"/>
    <property type="molecule type" value="Genomic_DNA"/>
</dbReference>
<name>A0A8T3C7H5_DENNO</name>
<accession>A0A8T3C7H5</accession>
<keyword evidence="1" id="KW-0812">Transmembrane</keyword>
<dbReference type="PANTHER" id="PTHR33306:SF5">
    <property type="entry name" value="OXIDOREDUCTASE_TRANSITION METAL ION-BINDING PROTEIN"/>
    <property type="match status" value="1"/>
</dbReference>
<dbReference type="OrthoDB" id="683410at2759"/>
<feature type="transmembrane region" description="Helical" evidence="1">
    <location>
        <begin position="20"/>
        <end position="43"/>
    </location>
</feature>
<evidence type="ECO:0000313" key="3">
    <source>
        <dbReference type="Proteomes" id="UP000829196"/>
    </source>
</evidence>
<organism evidence="2 3">
    <name type="scientific">Dendrobium nobile</name>
    <name type="common">Orchid</name>
    <dbReference type="NCBI Taxonomy" id="94219"/>
    <lineage>
        <taxon>Eukaryota</taxon>
        <taxon>Viridiplantae</taxon>
        <taxon>Streptophyta</taxon>
        <taxon>Embryophyta</taxon>
        <taxon>Tracheophyta</taxon>
        <taxon>Spermatophyta</taxon>
        <taxon>Magnoliopsida</taxon>
        <taxon>Liliopsida</taxon>
        <taxon>Asparagales</taxon>
        <taxon>Orchidaceae</taxon>
        <taxon>Epidendroideae</taxon>
        <taxon>Malaxideae</taxon>
        <taxon>Dendrobiinae</taxon>
        <taxon>Dendrobium</taxon>
    </lineage>
</organism>
<proteinExistence type="predicted"/>
<keyword evidence="3" id="KW-1185">Reference proteome</keyword>
<evidence type="ECO:0000256" key="1">
    <source>
        <dbReference type="SAM" id="Phobius"/>
    </source>
</evidence>
<keyword evidence="1" id="KW-1133">Transmembrane helix</keyword>
<feature type="transmembrane region" description="Helical" evidence="1">
    <location>
        <begin position="55"/>
        <end position="74"/>
    </location>
</feature>
<dbReference type="PANTHER" id="PTHR33306">
    <property type="entry name" value="EXPRESSED PROTEIN-RELATED-RELATED"/>
    <property type="match status" value="1"/>
</dbReference>
<dbReference type="AlphaFoldDB" id="A0A8T3C7H5"/>
<reference evidence="2" key="1">
    <citation type="journal article" date="2022" name="Front. Genet.">
        <title>Chromosome-Scale Assembly of the Dendrobium nobile Genome Provides Insights Into the Molecular Mechanism of the Biosynthesis of the Medicinal Active Ingredient of Dendrobium.</title>
        <authorList>
            <person name="Xu Q."/>
            <person name="Niu S.-C."/>
            <person name="Li K.-L."/>
            <person name="Zheng P.-J."/>
            <person name="Zhang X.-J."/>
            <person name="Jia Y."/>
            <person name="Liu Y."/>
            <person name="Niu Y.-X."/>
            <person name="Yu L.-H."/>
            <person name="Chen D.-F."/>
            <person name="Zhang G.-Q."/>
        </authorList>
    </citation>
    <scope>NUCLEOTIDE SEQUENCE</scope>
    <source>
        <tissue evidence="2">Leaf</tissue>
    </source>
</reference>
<evidence type="ECO:0000313" key="2">
    <source>
        <dbReference type="EMBL" id="KAI0528634.1"/>
    </source>
</evidence>
<sequence>MVSQSYYYQNMGSSYSQSPPIPLHLFFFLLTLLLFISLSWYLSYESILESIMDQIKLLLIASPLVLLIVVQWLSSGSEWRRTVPFFSVLPEEREALHRAGGSPWGVGFLLVLLLLMISYKSYFQELWF</sequence>
<keyword evidence="1" id="KW-0472">Membrane</keyword>
<dbReference type="Proteomes" id="UP000829196">
    <property type="component" value="Unassembled WGS sequence"/>
</dbReference>
<gene>
    <name evidence="2" type="ORF">KFK09_001176</name>
</gene>
<feature type="transmembrane region" description="Helical" evidence="1">
    <location>
        <begin position="104"/>
        <end position="123"/>
    </location>
</feature>
<protein>
    <submittedName>
        <fullName evidence="2">Uncharacterized protein</fullName>
    </submittedName>
</protein>